<gene>
    <name evidence="2" type="ORF">QJ036_03925</name>
</gene>
<sequence length="717" mass="81399">MKYYIDSIKLQNSTMTVLGWAAGSSPDVPAEVEIQSKGNGTVHVTRTDADRYDVNKDLFQGKSSLKLGFCLSFPYSVGDTYYLVIRADGREIREKLEPGREGQNKGTVGKAVAFLKQYGWKAFAKKVGKKLKGNKKEYEKWRLQVIPGEEELKRQRETVFPYMPKFSIVVPLYRTPERLLKEMLLSVENQTYRNWELCLADGSGESESEENDRIRNIIERVTGDFKTASEQIRYICLSENLGIAGNTNAALAMASGDFVVLLDHDDTLTKDALYECAARINKEREAGYRAQVLYSDEDKLVVRGGRNHYFDPHFKPDYNPDLLRSMNYISHLFVAEKGLVDQIGGFRPEFDGSQDYDFIFRCVEQAKTICHIPKVLYHWRVNAGSTAEDPEKKLYAFEAGARAIKAHCERIGIGRVEVEQNEVLGAYRVKYPVKGEPLVSVIIPNKDHTDDLRVCVKALLERASYKNLEVIVVENNSTEDITFQCYKELAEQYENLRVITWPGKGFNFSAINNYALSYAGGEYLLFLNNDTELINADCVEELLGFCQRDEVGITGAQLFYGDDTIQHAGVIVGYKGIAGHTFIGYHRGEKTYFLRSMCAQDYSAVTAACMMTKRNVFEAVGGFDEELAVAFNDIDYCLKVRSLGKLVVYNPFAQLHHYESKSRGNEDTPEKILRFDGEVELFRKRWADFLKAGDPYYNPNLTLLDSDFSLKNLEAEN</sequence>
<dbReference type="CDD" id="cd04184">
    <property type="entry name" value="GT2_RfbC_Mx_like"/>
    <property type="match status" value="1"/>
</dbReference>
<dbReference type="Gene3D" id="3.90.550.10">
    <property type="entry name" value="Spore Coat Polysaccharide Biosynthesis Protein SpsA, Chain A"/>
    <property type="match status" value="2"/>
</dbReference>
<keyword evidence="3" id="KW-1185">Reference proteome</keyword>
<feature type="domain" description="Glycosyltransferase 2-like" evidence="1">
    <location>
        <begin position="167"/>
        <end position="316"/>
    </location>
</feature>
<feature type="domain" description="Glycosyltransferase 2-like" evidence="1">
    <location>
        <begin position="440"/>
        <end position="568"/>
    </location>
</feature>
<dbReference type="InterPro" id="IPR029044">
    <property type="entry name" value="Nucleotide-diphossugar_trans"/>
</dbReference>
<dbReference type="PANTHER" id="PTHR43179:SF7">
    <property type="entry name" value="RHAMNOSYLTRANSFERASE WBBL"/>
    <property type="match status" value="1"/>
</dbReference>
<dbReference type="RefSeq" id="WP_283230134.1">
    <property type="nucleotide sequence ID" value="NZ_JASGBQ010000003.1"/>
</dbReference>
<dbReference type="Pfam" id="PF00535">
    <property type="entry name" value="Glycos_transf_2"/>
    <property type="match status" value="2"/>
</dbReference>
<comment type="caution">
    <text evidence="2">The sequence shown here is derived from an EMBL/GenBank/DDBJ whole genome shotgun (WGS) entry which is preliminary data.</text>
</comment>
<dbReference type="SUPFAM" id="SSF53448">
    <property type="entry name" value="Nucleotide-diphospho-sugar transferases"/>
    <property type="match status" value="2"/>
</dbReference>
<dbReference type="AlphaFoldDB" id="A0AAP4BA17"/>
<dbReference type="Proteomes" id="UP001300383">
    <property type="component" value="Unassembled WGS sequence"/>
</dbReference>
<protein>
    <submittedName>
        <fullName evidence="2">Glycosyltransferase family 2 protein</fullName>
    </submittedName>
</protein>
<evidence type="ECO:0000313" key="3">
    <source>
        <dbReference type="Proteomes" id="UP001300383"/>
    </source>
</evidence>
<dbReference type="GO" id="GO:0016757">
    <property type="term" value="F:glycosyltransferase activity"/>
    <property type="evidence" value="ECO:0007669"/>
    <property type="project" value="UniProtKB-KW"/>
</dbReference>
<evidence type="ECO:0000313" key="2">
    <source>
        <dbReference type="EMBL" id="MDI9241627.1"/>
    </source>
</evidence>
<accession>A0AAP4BA17</accession>
<dbReference type="CDD" id="cd04186">
    <property type="entry name" value="GT_2_like_c"/>
    <property type="match status" value="1"/>
</dbReference>
<name>A0AAP4BA17_9FIRM</name>
<proteinExistence type="predicted"/>
<reference evidence="2 3" key="1">
    <citation type="submission" date="2023-05" db="EMBL/GenBank/DDBJ databases">
        <title>[ruminococcus] sp. nov., isolated from a pig farm feces dump.</title>
        <authorList>
            <person name="Chang Y.-H."/>
        </authorList>
    </citation>
    <scope>NUCLEOTIDE SEQUENCE [LARGE SCALE GENOMIC DNA]</scope>
    <source>
        <strain evidence="2 3">YH-rum2234</strain>
    </source>
</reference>
<evidence type="ECO:0000259" key="1">
    <source>
        <dbReference type="Pfam" id="PF00535"/>
    </source>
</evidence>
<organism evidence="2 3">
    <name type="scientific">Fusibacillus kribbianus</name>
    <dbReference type="NCBI Taxonomy" id="3044208"/>
    <lineage>
        <taxon>Bacteria</taxon>
        <taxon>Bacillati</taxon>
        <taxon>Bacillota</taxon>
        <taxon>Clostridia</taxon>
        <taxon>Lachnospirales</taxon>
        <taxon>Lachnospiraceae</taxon>
        <taxon>Fusibacillus</taxon>
    </lineage>
</organism>
<dbReference type="PANTHER" id="PTHR43179">
    <property type="entry name" value="RHAMNOSYLTRANSFERASE WBBL"/>
    <property type="match status" value="1"/>
</dbReference>
<dbReference type="EMBL" id="JASGBQ010000003">
    <property type="protein sequence ID" value="MDI9241627.1"/>
    <property type="molecule type" value="Genomic_DNA"/>
</dbReference>
<dbReference type="InterPro" id="IPR001173">
    <property type="entry name" value="Glyco_trans_2-like"/>
</dbReference>